<dbReference type="AlphaFoldDB" id="A0A9D1KN47"/>
<comment type="similarity">
    <text evidence="1">Belongs to the FAH family.</text>
</comment>
<dbReference type="InterPro" id="IPR011234">
    <property type="entry name" value="Fumarylacetoacetase-like_C"/>
</dbReference>
<dbReference type="Proteomes" id="UP000886842">
    <property type="component" value="Unassembled WGS sequence"/>
</dbReference>
<feature type="domain" description="Fumarylacetoacetase-like C-terminal" evidence="3">
    <location>
        <begin position="74"/>
        <end position="279"/>
    </location>
</feature>
<accession>A0A9D1KN47</accession>
<comment type="caution">
    <text evidence="4">The sequence shown here is derived from an EMBL/GenBank/DDBJ whole genome shotgun (WGS) entry which is preliminary data.</text>
</comment>
<dbReference type="InterPro" id="IPR036663">
    <property type="entry name" value="Fumarylacetoacetase_C_sf"/>
</dbReference>
<dbReference type="Gene3D" id="3.90.850.10">
    <property type="entry name" value="Fumarylacetoacetase-like, C-terminal domain"/>
    <property type="match status" value="1"/>
</dbReference>
<dbReference type="InterPro" id="IPR051121">
    <property type="entry name" value="FAH"/>
</dbReference>
<reference evidence="4" key="1">
    <citation type="submission" date="2020-10" db="EMBL/GenBank/DDBJ databases">
        <authorList>
            <person name="Gilroy R."/>
        </authorList>
    </citation>
    <scope>NUCLEOTIDE SEQUENCE</scope>
    <source>
        <strain evidence="4">ChiGjej1B1-24693</strain>
    </source>
</reference>
<keyword evidence="4" id="KW-0378">Hydrolase</keyword>
<sequence>MELQRRGPYGQEIPVVLVDGTAHDLRGLTADIDGAFLADDGITRVRQALAAGELPEIDVAQARIGAPVARPGAVVCIGMNYAAHAAESGAAPPEVPIVFFKHPATVVGPNDDVRLPPGSEKSDWEVELGVIIAKPARYLPDKQAAAEVIGGYVVSNDISERAYQIDISGGQWSKGKCCETFNPLGPSLVPADEVDATNLRLASWVNDEPRQDSTTADLIFDVAQVVYELSQFMPLEPGDLINTGTPQGVALSGRFPYLAEGDTMRLVIEGLGEQQQRVVAAPDVPQGAGAANIVR</sequence>
<dbReference type="GO" id="GO:0044281">
    <property type="term" value="P:small molecule metabolic process"/>
    <property type="evidence" value="ECO:0007669"/>
    <property type="project" value="UniProtKB-ARBA"/>
</dbReference>
<gene>
    <name evidence="4" type="ORF">IAA98_05100</name>
</gene>
<evidence type="ECO:0000313" key="5">
    <source>
        <dbReference type="Proteomes" id="UP000886842"/>
    </source>
</evidence>
<evidence type="ECO:0000256" key="2">
    <source>
        <dbReference type="ARBA" id="ARBA00022723"/>
    </source>
</evidence>
<protein>
    <submittedName>
        <fullName evidence="4">Fumarylacetoacetate hydrolase family protein</fullName>
    </submittedName>
</protein>
<dbReference type="EMBL" id="DVLP01000154">
    <property type="protein sequence ID" value="HIT74943.1"/>
    <property type="molecule type" value="Genomic_DNA"/>
</dbReference>
<name>A0A9D1KN47_9ACTN</name>
<dbReference type="PANTHER" id="PTHR42796">
    <property type="entry name" value="FUMARYLACETOACETATE HYDROLASE DOMAIN-CONTAINING PROTEIN 2A-RELATED"/>
    <property type="match status" value="1"/>
</dbReference>
<dbReference type="Pfam" id="PF01557">
    <property type="entry name" value="FAA_hydrolase"/>
    <property type="match status" value="1"/>
</dbReference>
<dbReference type="PANTHER" id="PTHR42796:SF4">
    <property type="entry name" value="FUMARYLACETOACETATE HYDROLASE DOMAIN-CONTAINING PROTEIN 2A"/>
    <property type="match status" value="1"/>
</dbReference>
<keyword evidence="2" id="KW-0479">Metal-binding</keyword>
<evidence type="ECO:0000259" key="3">
    <source>
        <dbReference type="Pfam" id="PF01557"/>
    </source>
</evidence>
<dbReference type="SUPFAM" id="SSF56529">
    <property type="entry name" value="FAH"/>
    <property type="match status" value="1"/>
</dbReference>
<reference evidence="4" key="2">
    <citation type="journal article" date="2021" name="PeerJ">
        <title>Extensive microbial diversity within the chicken gut microbiome revealed by metagenomics and culture.</title>
        <authorList>
            <person name="Gilroy R."/>
            <person name="Ravi A."/>
            <person name="Getino M."/>
            <person name="Pursley I."/>
            <person name="Horton D.L."/>
            <person name="Alikhan N.F."/>
            <person name="Baker D."/>
            <person name="Gharbi K."/>
            <person name="Hall N."/>
            <person name="Watson M."/>
            <person name="Adriaenssens E.M."/>
            <person name="Foster-Nyarko E."/>
            <person name="Jarju S."/>
            <person name="Secka A."/>
            <person name="Antonio M."/>
            <person name="Oren A."/>
            <person name="Chaudhuri R.R."/>
            <person name="La Ragione R."/>
            <person name="Hildebrand F."/>
            <person name="Pallen M.J."/>
        </authorList>
    </citation>
    <scope>NUCLEOTIDE SEQUENCE</scope>
    <source>
        <strain evidence="4">ChiGjej1B1-24693</strain>
    </source>
</reference>
<dbReference type="GO" id="GO:0016787">
    <property type="term" value="F:hydrolase activity"/>
    <property type="evidence" value="ECO:0007669"/>
    <property type="project" value="UniProtKB-KW"/>
</dbReference>
<organism evidence="4 5">
    <name type="scientific">Candidatus Avipropionibacterium avicola</name>
    <dbReference type="NCBI Taxonomy" id="2840701"/>
    <lineage>
        <taxon>Bacteria</taxon>
        <taxon>Bacillati</taxon>
        <taxon>Actinomycetota</taxon>
        <taxon>Actinomycetes</taxon>
        <taxon>Propionibacteriales</taxon>
        <taxon>Propionibacteriaceae</taxon>
        <taxon>Propionibacteriaceae incertae sedis</taxon>
        <taxon>Candidatus Avipropionibacterium</taxon>
    </lineage>
</organism>
<evidence type="ECO:0000313" key="4">
    <source>
        <dbReference type="EMBL" id="HIT74943.1"/>
    </source>
</evidence>
<dbReference type="GO" id="GO:0046872">
    <property type="term" value="F:metal ion binding"/>
    <property type="evidence" value="ECO:0007669"/>
    <property type="project" value="UniProtKB-KW"/>
</dbReference>
<proteinExistence type="inferred from homology"/>
<evidence type="ECO:0000256" key="1">
    <source>
        <dbReference type="ARBA" id="ARBA00010211"/>
    </source>
</evidence>